<dbReference type="InterPro" id="IPR057326">
    <property type="entry name" value="KR_dom"/>
</dbReference>
<organism evidence="5 6">
    <name type="scientific">Alkalispirochaeta sphaeroplastigenens</name>
    <dbReference type="NCBI Taxonomy" id="1187066"/>
    <lineage>
        <taxon>Bacteria</taxon>
        <taxon>Pseudomonadati</taxon>
        <taxon>Spirochaetota</taxon>
        <taxon>Spirochaetia</taxon>
        <taxon>Spirochaetales</taxon>
        <taxon>Spirochaetaceae</taxon>
        <taxon>Alkalispirochaeta</taxon>
    </lineage>
</organism>
<evidence type="ECO:0000256" key="3">
    <source>
        <dbReference type="RuleBase" id="RU000363"/>
    </source>
</evidence>
<dbReference type="PRINTS" id="PR00080">
    <property type="entry name" value="SDRFAMILY"/>
</dbReference>
<dbReference type="OrthoDB" id="9808814at2"/>
<keyword evidence="2" id="KW-0560">Oxidoreductase</keyword>
<evidence type="ECO:0000313" key="6">
    <source>
        <dbReference type="Proteomes" id="UP000237350"/>
    </source>
</evidence>
<comment type="similarity">
    <text evidence="1 3">Belongs to the short-chain dehydrogenases/reductases (SDR) family.</text>
</comment>
<proteinExistence type="inferred from homology"/>
<evidence type="ECO:0000256" key="1">
    <source>
        <dbReference type="ARBA" id="ARBA00006484"/>
    </source>
</evidence>
<dbReference type="AlphaFoldDB" id="A0A2S4JHJ5"/>
<dbReference type="InterPro" id="IPR036291">
    <property type="entry name" value="NAD(P)-bd_dom_sf"/>
</dbReference>
<evidence type="ECO:0000259" key="4">
    <source>
        <dbReference type="SMART" id="SM00822"/>
    </source>
</evidence>
<evidence type="ECO:0000256" key="2">
    <source>
        <dbReference type="ARBA" id="ARBA00023002"/>
    </source>
</evidence>
<dbReference type="EMBL" id="LPWH01000112">
    <property type="protein sequence ID" value="POQ98983.1"/>
    <property type="molecule type" value="Genomic_DNA"/>
</dbReference>
<accession>A0A2S4JHJ5</accession>
<gene>
    <name evidence="5" type="ORF">AU468_11375</name>
</gene>
<dbReference type="GO" id="GO:0016491">
    <property type="term" value="F:oxidoreductase activity"/>
    <property type="evidence" value="ECO:0007669"/>
    <property type="project" value="UniProtKB-KW"/>
</dbReference>
<dbReference type="InterPro" id="IPR002347">
    <property type="entry name" value="SDR_fam"/>
</dbReference>
<comment type="caution">
    <text evidence="5">The sequence shown here is derived from an EMBL/GenBank/DDBJ whole genome shotgun (WGS) entry which is preliminary data.</text>
</comment>
<dbReference type="PANTHER" id="PTHR44196">
    <property type="entry name" value="DEHYDROGENASE/REDUCTASE SDR FAMILY MEMBER 7B"/>
    <property type="match status" value="1"/>
</dbReference>
<dbReference type="Pfam" id="PF00106">
    <property type="entry name" value="adh_short"/>
    <property type="match status" value="1"/>
</dbReference>
<keyword evidence="6" id="KW-1185">Reference proteome</keyword>
<dbReference type="GO" id="GO:0016020">
    <property type="term" value="C:membrane"/>
    <property type="evidence" value="ECO:0007669"/>
    <property type="project" value="TreeGrafter"/>
</dbReference>
<dbReference type="Gene3D" id="3.40.50.720">
    <property type="entry name" value="NAD(P)-binding Rossmann-like Domain"/>
    <property type="match status" value="1"/>
</dbReference>
<sequence>MDQSRHVLITGASRGIGLALAREFARRGYPLVVTARDPGPLAVAARELRESFGVSVLDVAGDLSDRSAPGRIATALDDRGISPHILINNAGFGLYGPFLSISPEEEEKLLQVNISALVTLTRLFLPAMRARREGGVMNVASTAGFLPGPLMASYYASKAFVVSFSHALARELAGTGLTATALCPGPTISEFQERSGMHQSWILRKATLSAEAVARAGAEGFLRRKPLVVPGAFNKASVFSSRLAPRTLAARVVEKLQG</sequence>
<feature type="domain" description="Ketoreductase" evidence="4">
    <location>
        <begin position="5"/>
        <end position="191"/>
    </location>
</feature>
<name>A0A2S4JHJ5_9SPIO</name>
<dbReference type="Proteomes" id="UP000237350">
    <property type="component" value="Unassembled WGS sequence"/>
</dbReference>
<dbReference type="CDD" id="cd05233">
    <property type="entry name" value="SDR_c"/>
    <property type="match status" value="1"/>
</dbReference>
<dbReference type="RefSeq" id="WP_103680837.1">
    <property type="nucleotide sequence ID" value="NZ_LPWH01000112.1"/>
</dbReference>
<dbReference type="SUPFAM" id="SSF51735">
    <property type="entry name" value="NAD(P)-binding Rossmann-fold domains"/>
    <property type="match status" value="1"/>
</dbReference>
<dbReference type="PRINTS" id="PR00081">
    <property type="entry name" value="GDHRDH"/>
</dbReference>
<protein>
    <recommendedName>
        <fullName evidence="4">Ketoreductase domain-containing protein</fullName>
    </recommendedName>
</protein>
<reference evidence="6" key="1">
    <citation type="submission" date="2015-12" db="EMBL/GenBank/DDBJ databases">
        <authorList>
            <person name="Lodha T.D."/>
            <person name="Chintalapati S."/>
            <person name="Chintalapati V.R."/>
            <person name="Sravanthi T."/>
        </authorList>
    </citation>
    <scope>NUCLEOTIDE SEQUENCE [LARGE SCALE GENOMIC DNA]</scope>
    <source>
        <strain evidence="6">JC133</strain>
    </source>
</reference>
<dbReference type="SMART" id="SM00822">
    <property type="entry name" value="PKS_KR"/>
    <property type="match status" value="1"/>
</dbReference>
<dbReference type="PANTHER" id="PTHR44196:SF2">
    <property type="entry name" value="SHORT-CHAIN DEHYDROGENASE-RELATED"/>
    <property type="match status" value="1"/>
</dbReference>
<evidence type="ECO:0000313" key="5">
    <source>
        <dbReference type="EMBL" id="POQ98983.1"/>
    </source>
</evidence>
<dbReference type="PIRSF" id="PIRSF000126">
    <property type="entry name" value="11-beta-HSD1"/>
    <property type="match status" value="1"/>
</dbReference>